<dbReference type="GO" id="GO:0043190">
    <property type="term" value="C:ATP-binding cassette (ABC) transporter complex"/>
    <property type="evidence" value="ECO:0007669"/>
    <property type="project" value="InterPro"/>
</dbReference>
<dbReference type="PANTHER" id="PTHR30290">
    <property type="entry name" value="PERIPLASMIC BINDING COMPONENT OF ABC TRANSPORTER"/>
    <property type="match status" value="1"/>
</dbReference>
<comment type="similarity">
    <text evidence="1">Belongs to the bacterial solute-binding protein 5 family.</text>
</comment>
<dbReference type="InterPro" id="IPR039424">
    <property type="entry name" value="SBP_5"/>
</dbReference>
<sequence length="594" mass="67393">MKFSALTGFWRFWAVAMAAFCLILGITACNPQGYKTQAAKVPQLVDTTLSDPKSFNYALINEDPNVAGFLYVGLITENALTNELEPELAEKWELSPDKKKVTFTLRENLKWSDGVPLTVDDVVFTFRDIFLNPKVPTDIQDVLRIGKGRAFPTVRKIDDRRVEFTTPEPFAPFLRVTGGLAILPKHALEETIRKTGSDGNPLFFSTWGTDTDPRKVICNGPYTLDQYFATQRIIFKRNPNYWRKDEQGNQKPYIERIVWSVIENQNTELLQFRSGGVDISEPIRAEDYPILKKEEKRGDFTAYIGGTRPITTFMAFNLNQGRRNGKPVVDPVKSKWFNNPKFRQAVAYAIDRERMNTNIFRGLGVLINSQILETSPYYLKPEEGLKVYQYDQNKSKELLKEAGFKLNDRGQLADPDGNVVRFTLMTNAGNVVRESMVAQIKQDLSQLGIQVDINPINFGVLLDKLDNTQEWESYLLAMGGSKEPNSGANVWLPESRSHSFNQSSAPGKPPLEGRVVADWEAEIGRLYVEGAQELDEAKRKEIYGKIQKISQEYLPWIPLVNARVMAVVRNRIKGVNYPESGGALWNLTDLRIED</sequence>
<dbReference type="Proteomes" id="UP000217895">
    <property type="component" value="Chromosome"/>
</dbReference>
<dbReference type="InterPro" id="IPR030678">
    <property type="entry name" value="Peptide/Ni-bd"/>
</dbReference>
<evidence type="ECO:0000256" key="3">
    <source>
        <dbReference type="ARBA" id="ARBA00022729"/>
    </source>
</evidence>
<dbReference type="Gene3D" id="3.40.190.10">
    <property type="entry name" value="Periplasmic binding protein-like II"/>
    <property type="match status" value="1"/>
</dbReference>
<proteinExistence type="inferred from homology"/>
<dbReference type="Gene3D" id="3.90.76.10">
    <property type="entry name" value="Dipeptide-binding Protein, Domain 1"/>
    <property type="match status" value="1"/>
</dbReference>
<name>A0A1Z4JN84_LEPBY</name>
<keyword evidence="6" id="KW-1185">Reference proteome</keyword>
<dbReference type="PROSITE" id="PS51257">
    <property type="entry name" value="PROKAR_LIPOPROTEIN"/>
    <property type="match status" value="1"/>
</dbReference>
<evidence type="ECO:0000256" key="1">
    <source>
        <dbReference type="ARBA" id="ARBA00005695"/>
    </source>
</evidence>
<dbReference type="Gene3D" id="3.10.105.10">
    <property type="entry name" value="Dipeptide-binding Protein, Domain 3"/>
    <property type="match status" value="1"/>
</dbReference>
<dbReference type="PANTHER" id="PTHR30290:SF9">
    <property type="entry name" value="OLIGOPEPTIDE-BINDING PROTEIN APPA"/>
    <property type="match status" value="1"/>
</dbReference>
<dbReference type="SUPFAM" id="SSF53850">
    <property type="entry name" value="Periplasmic binding protein-like II"/>
    <property type="match status" value="1"/>
</dbReference>
<evidence type="ECO:0000313" key="6">
    <source>
        <dbReference type="Proteomes" id="UP000217895"/>
    </source>
</evidence>
<accession>A0A1Z4JN84</accession>
<reference evidence="5 6" key="1">
    <citation type="submission" date="2017-06" db="EMBL/GenBank/DDBJ databases">
        <title>Genome sequencing of cyanobaciteial culture collection at National Institute for Environmental Studies (NIES).</title>
        <authorList>
            <person name="Hirose Y."/>
            <person name="Shimura Y."/>
            <person name="Fujisawa T."/>
            <person name="Nakamura Y."/>
            <person name="Kawachi M."/>
        </authorList>
    </citation>
    <scope>NUCLEOTIDE SEQUENCE [LARGE SCALE GENOMIC DNA]</scope>
    <source>
        <strain evidence="5 6">NIES-2135</strain>
    </source>
</reference>
<dbReference type="PIRSF" id="PIRSF002741">
    <property type="entry name" value="MppA"/>
    <property type="match status" value="1"/>
</dbReference>
<protein>
    <submittedName>
        <fullName evidence="5">Extracellular solute-binding protein family 5</fullName>
    </submittedName>
</protein>
<keyword evidence="3" id="KW-0732">Signal</keyword>
<evidence type="ECO:0000259" key="4">
    <source>
        <dbReference type="Pfam" id="PF00496"/>
    </source>
</evidence>
<keyword evidence="2" id="KW-0813">Transport</keyword>
<dbReference type="GO" id="GO:0042597">
    <property type="term" value="C:periplasmic space"/>
    <property type="evidence" value="ECO:0007669"/>
    <property type="project" value="UniProtKB-ARBA"/>
</dbReference>
<dbReference type="FunFam" id="3.90.76.10:FF:000004">
    <property type="entry name" value="Peptide ABC transporter substrate-binding protein"/>
    <property type="match status" value="1"/>
</dbReference>
<organism evidence="5 6">
    <name type="scientific">Leptolyngbya boryana NIES-2135</name>
    <dbReference type="NCBI Taxonomy" id="1973484"/>
    <lineage>
        <taxon>Bacteria</taxon>
        <taxon>Bacillati</taxon>
        <taxon>Cyanobacteriota</taxon>
        <taxon>Cyanophyceae</taxon>
        <taxon>Leptolyngbyales</taxon>
        <taxon>Leptolyngbyaceae</taxon>
        <taxon>Leptolyngbya group</taxon>
        <taxon>Leptolyngbya</taxon>
    </lineage>
</organism>
<dbReference type="EMBL" id="AP018203">
    <property type="protein sequence ID" value="BAY58225.1"/>
    <property type="molecule type" value="Genomic_DNA"/>
</dbReference>
<gene>
    <name evidence="5" type="ORF">NIES2135_50980</name>
</gene>
<dbReference type="CDD" id="cd08500">
    <property type="entry name" value="PBP2_NikA_DppA_OppA_like_4"/>
    <property type="match status" value="1"/>
</dbReference>
<dbReference type="GO" id="GO:0015833">
    <property type="term" value="P:peptide transport"/>
    <property type="evidence" value="ECO:0007669"/>
    <property type="project" value="TreeGrafter"/>
</dbReference>
<dbReference type="GO" id="GO:1904680">
    <property type="term" value="F:peptide transmembrane transporter activity"/>
    <property type="evidence" value="ECO:0007669"/>
    <property type="project" value="TreeGrafter"/>
</dbReference>
<feature type="domain" description="Solute-binding protein family 5" evidence="4">
    <location>
        <begin position="83"/>
        <end position="484"/>
    </location>
</feature>
<dbReference type="AlphaFoldDB" id="A0A1Z4JN84"/>
<evidence type="ECO:0000313" key="5">
    <source>
        <dbReference type="EMBL" id="BAY58225.1"/>
    </source>
</evidence>
<dbReference type="InterPro" id="IPR000914">
    <property type="entry name" value="SBP_5_dom"/>
</dbReference>
<dbReference type="Pfam" id="PF00496">
    <property type="entry name" value="SBP_bac_5"/>
    <property type="match status" value="1"/>
</dbReference>
<evidence type="ECO:0000256" key="2">
    <source>
        <dbReference type="ARBA" id="ARBA00022448"/>
    </source>
</evidence>